<evidence type="ECO:0000256" key="2">
    <source>
        <dbReference type="ARBA" id="ARBA00004496"/>
    </source>
</evidence>
<comment type="catalytic activity">
    <reaction evidence="11">
        <text>(S)-dihydroorotate + NAD(+) = orotate + NADH + H(+)</text>
        <dbReference type="Rhea" id="RHEA:13513"/>
        <dbReference type="ChEBI" id="CHEBI:15378"/>
        <dbReference type="ChEBI" id="CHEBI:30839"/>
        <dbReference type="ChEBI" id="CHEBI:30864"/>
        <dbReference type="ChEBI" id="CHEBI:57540"/>
        <dbReference type="ChEBI" id="CHEBI:57945"/>
        <dbReference type="EC" id="1.3.1.14"/>
    </reaction>
</comment>
<reference evidence="14 15" key="1">
    <citation type="journal article" date="2015" name="Appl. Environ. Microbiol.">
        <title>The Geoglobus acetivorans genome: Fe(III) reduction, acetate utilization, autotrophic growth, and degradation of aromatic compounds in a hyperthermophilic archaeon.</title>
        <authorList>
            <person name="Mardanov A.V."/>
            <person name="Slododkina G.B."/>
            <person name="Slobodkin A.I."/>
            <person name="Beletsky A.V."/>
            <person name="Gavrilov S.N."/>
            <person name="Kublanov I.V."/>
            <person name="Bonch-Osmolovskaya E.A."/>
            <person name="Skryabin K.G."/>
            <person name="Ravin N.V."/>
        </authorList>
    </citation>
    <scope>NUCLEOTIDE SEQUENCE [LARGE SCALE GENOMIC DNA]</scope>
    <source>
        <strain evidence="14 15">SBH6</strain>
    </source>
</reference>
<feature type="binding site" evidence="12">
    <location>
        <position position="160"/>
    </location>
    <ligand>
        <name>FMN</name>
        <dbReference type="ChEBI" id="CHEBI:58210"/>
    </ligand>
</feature>
<dbReference type="InterPro" id="IPR033888">
    <property type="entry name" value="DHOD_1B"/>
</dbReference>
<dbReference type="RefSeq" id="WP_048091306.1">
    <property type="nucleotide sequence ID" value="NZ_CP009552.1"/>
</dbReference>
<proteinExistence type="inferred from homology"/>
<dbReference type="FunFam" id="3.20.20.70:FF:000027">
    <property type="entry name" value="Dihydropyrimidine dehydrogenase [NADP(+)]"/>
    <property type="match status" value="1"/>
</dbReference>
<evidence type="ECO:0000256" key="7">
    <source>
        <dbReference type="ARBA" id="ARBA00022630"/>
    </source>
</evidence>
<keyword evidence="6 12" id="KW-0963">Cytoplasm</keyword>
<keyword evidence="8 12" id="KW-0288">FMN</keyword>
<dbReference type="STRING" id="565033.GACE_0760"/>
<dbReference type="PROSITE" id="PS00912">
    <property type="entry name" value="DHODEHASE_2"/>
    <property type="match status" value="1"/>
</dbReference>
<feature type="binding site" evidence="12">
    <location>
        <position position="45"/>
    </location>
    <ligand>
        <name>substrate</name>
    </ligand>
</feature>
<evidence type="ECO:0000256" key="11">
    <source>
        <dbReference type="ARBA" id="ARBA00048996"/>
    </source>
</evidence>
<evidence type="ECO:0000256" key="8">
    <source>
        <dbReference type="ARBA" id="ARBA00022643"/>
    </source>
</evidence>
<comment type="function">
    <text evidence="1">Catalyzes the conversion of dihydroorotate to orotate with NAD(+) as electron acceptor.</text>
</comment>
<evidence type="ECO:0000313" key="15">
    <source>
        <dbReference type="Proteomes" id="UP000030624"/>
    </source>
</evidence>
<feature type="domain" description="Dihydroorotate dehydrogenase catalytic" evidence="13">
    <location>
        <begin position="5"/>
        <end position="270"/>
    </location>
</feature>
<dbReference type="GO" id="GO:0050661">
    <property type="term" value="F:NADP binding"/>
    <property type="evidence" value="ECO:0007669"/>
    <property type="project" value="TreeGrafter"/>
</dbReference>
<dbReference type="GO" id="GO:0004589">
    <property type="term" value="F:dihydroorotate dehydrogenase (NAD+) activity"/>
    <property type="evidence" value="ECO:0007669"/>
    <property type="project" value="UniProtKB-EC"/>
</dbReference>
<comment type="similarity">
    <text evidence="4 12">Belongs to the dihydroorotate dehydrogenase family. Type 1 subfamily.</text>
</comment>
<protein>
    <recommendedName>
        <fullName evidence="12">Dihydroorotate dehydrogenase</fullName>
        <shortName evidence="12">DHOD</shortName>
        <shortName evidence="12">DHODase</shortName>
        <shortName evidence="12">DHOdehase</shortName>
        <ecNumber evidence="12">1.3.-.-</ecNumber>
    </recommendedName>
</protein>
<keyword evidence="10 12" id="KW-0560">Oxidoreductase</keyword>
<dbReference type="InterPro" id="IPR024920">
    <property type="entry name" value="Dihydroorotate_DH_1"/>
</dbReference>
<accession>A0A0A7GCQ5</accession>
<feature type="binding site" evidence="12">
    <location>
        <begin position="260"/>
        <end position="261"/>
    </location>
    <ligand>
        <name>FMN</name>
        <dbReference type="ChEBI" id="CHEBI:58210"/>
    </ligand>
</feature>
<feature type="active site" description="Nucleophile" evidence="12">
    <location>
        <position position="125"/>
    </location>
</feature>
<feature type="binding site" evidence="12">
    <location>
        <position position="212"/>
    </location>
    <ligand>
        <name>FMN</name>
        <dbReference type="ChEBI" id="CHEBI:58210"/>
    </ligand>
</feature>
<gene>
    <name evidence="12" type="primary">pyrD</name>
    <name evidence="14" type="ORF">GACE_0760</name>
</gene>
<dbReference type="GeneID" id="24797357"/>
<feature type="binding site" evidence="12">
    <location>
        <begin position="238"/>
        <end position="239"/>
    </location>
    <ligand>
        <name>FMN</name>
        <dbReference type="ChEBI" id="CHEBI:58210"/>
    </ligand>
</feature>
<dbReference type="KEGG" id="gac:GACE_0760"/>
<feature type="binding site" evidence="12">
    <location>
        <begin position="45"/>
        <end position="46"/>
    </location>
    <ligand>
        <name>FMN</name>
        <dbReference type="ChEBI" id="CHEBI:58210"/>
    </ligand>
</feature>
<dbReference type="GO" id="GO:0006212">
    <property type="term" value="P:uracil catabolic process"/>
    <property type="evidence" value="ECO:0007669"/>
    <property type="project" value="TreeGrafter"/>
</dbReference>
<comment type="cofactor">
    <cofactor evidence="12">
        <name>FMN</name>
        <dbReference type="ChEBI" id="CHEBI:58210"/>
    </cofactor>
    <text evidence="12">Binds 1 FMN per subunit.</text>
</comment>
<dbReference type="UniPathway" id="UPA00070"/>
<evidence type="ECO:0000256" key="3">
    <source>
        <dbReference type="ARBA" id="ARBA00004715"/>
    </source>
</evidence>
<dbReference type="SUPFAM" id="SSF51395">
    <property type="entry name" value="FMN-linked oxidoreductases"/>
    <property type="match status" value="1"/>
</dbReference>
<comment type="caution">
    <text evidence="12">Lacks conserved residue(s) required for the propagation of feature annotation.</text>
</comment>
<organism evidence="14 15">
    <name type="scientific">Geoglobus acetivorans</name>
    <dbReference type="NCBI Taxonomy" id="565033"/>
    <lineage>
        <taxon>Archaea</taxon>
        <taxon>Methanobacteriati</taxon>
        <taxon>Methanobacteriota</taxon>
        <taxon>Archaeoglobi</taxon>
        <taxon>Archaeoglobales</taxon>
        <taxon>Archaeoglobaceae</taxon>
        <taxon>Geoglobus</taxon>
    </lineage>
</organism>
<dbReference type="InterPro" id="IPR005720">
    <property type="entry name" value="Dihydroorotate_DH_cat"/>
</dbReference>
<evidence type="ECO:0000256" key="9">
    <source>
        <dbReference type="ARBA" id="ARBA00022975"/>
    </source>
</evidence>
<evidence type="ECO:0000256" key="12">
    <source>
        <dbReference type="HAMAP-Rule" id="MF_00224"/>
    </source>
</evidence>
<evidence type="ECO:0000256" key="10">
    <source>
        <dbReference type="ARBA" id="ARBA00023002"/>
    </source>
</evidence>
<evidence type="ECO:0000256" key="1">
    <source>
        <dbReference type="ARBA" id="ARBA00003616"/>
    </source>
</evidence>
<evidence type="ECO:0000256" key="6">
    <source>
        <dbReference type="ARBA" id="ARBA00022490"/>
    </source>
</evidence>
<dbReference type="GO" id="GO:0006210">
    <property type="term" value="P:thymine catabolic process"/>
    <property type="evidence" value="ECO:0007669"/>
    <property type="project" value="TreeGrafter"/>
</dbReference>
<keyword evidence="7 12" id="KW-0285">Flavoprotein</keyword>
<dbReference type="InterPro" id="IPR001295">
    <property type="entry name" value="Dihydroorotate_DH_CS"/>
</dbReference>
<dbReference type="Proteomes" id="UP000030624">
    <property type="component" value="Chromosome"/>
</dbReference>
<dbReference type="InterPro" id="IPR013785">
    <property type="entry name" value="Aldolase_TIM"/>
</dbReference>
<evidence type="ECO:0000256" key="5">
    <source>
        <dbReference type="ARBA" id="ARBA00011669"/>
    </source>
</evidence>
<comment type="subcellular location">
    <subcellularLocation>
        <location evidence="2 12">Cytoplasm</location>
    </subcellularLocation>
</comment>
<dbReference type="HAMAP" id="MF_00224">
    <property type="entry name" value="DHO_dh_type1"/>
    <property type="match status" value="1"/>
</dbReference>
<comment type="pathway">
    <text evidence="3">Pyrimidine metabolism; UMP biosynthesis via de novo pathway; orotate from (S)-dihydroorotate (NAD(+) route): step 1/1.</text>
</comment>
<feature type="binding site" evidence="12">
    <location>
        <position position="122"/>
    </location>
    <ligand>
        <name>substrate</name>
    </ligand>
</feature>
<dbReference type="PANTHER" id="PTHR43073">
    <property type="entry name" value="DIHYDROPYRIMIDINE DEHYDROGENASE [NADP(+)]"/>
    <property type="match status" value="1"/>
</dbReference>
<dbReference type="GO" id="GO:0006207">
    <property type="term" value="P:'de novo' pyrimidine nucleobase biosynthetic process"/>
    <property type="evidence" value="ECO:0007669"/>
    <property type="project" value="InterPro"/>
</dbReference>
<comment type="subunit">
    <text evidence="5">Heterotetramer of 2 PyrK and 2 PyrD type B subunits.</text>
</comment>
<feature type="binding site" evidence="12">
    <location>
        <position position="186"/>
    </location>
    <ligand>
        <name>FMN</name>
        <dbReference type="ChEBI" id="CHEBI:58210"/>
    </ligand>
</feature>
<evidence type="ECO:0000256" key="4">
    <source>
        <dbReference type="ARBA" id="ARBA00008008"/>
    </source>
</evidence>
<feature type="binding site" evidence="12">
    <location>
        <begin position="69"/>
        <end position="73"/>
    </location>
    <ligand>
        <name>substrate</name>
    </ligand>
</feature>
<dbReference type="NCBIfam" id="TIGR01037">
    <property type="entry name" value="pyrD_sub1_fam"/>
    <property type="match status" value="1"/>
</dbReference>
<dbReference type="EC" id="1.3.-.-" evidence="12"/>
<dbReference type="AlphaFoldDB" id="A0A0A7GCQ5"/>
<evidence type="ECO:0000259" key="13">
    <source>
        <dbReference type="Pfam" id="PF01180"/>
    </source>
</evidence>
<dbReference type="HOGENOM" id="CLU_042042_0_1_2"/>
<dbReference type="PIRSF" id="PIRSF000164">
    <property type="entry name" value="DHO_oxidase"/>
    <property type="match status" value="1"/>
</dbReference>
<feature type="binding site" evidence="12">
    <location>
        <position position="22"/>
    </location>
    <ligand>
        <name>FMN</name>
        <dbReference type="ChEBI" id="CHEBI:58210"/>
    </ligand>
</feature>
<dbReference type="GO" id="GO:0005737">
    <property type="term" value="C:cytoplasm"/>
    <property type="evidence" value="ECO:0007669"/>
    <property type="project" value="UniProtKB-SubCell"/>
</dbReference>
<sequence length="298" mass="31773">MREALRINLAGIEMRNPLMLSSGIMGSFASSLNRLSENAGAVVTKSVGLEPVEGYSNPAVINYSHGLINAVGLASPGARAFARELEDYVFYAPLVVSLFASTPEEFAELVEYFPFADGFELNLSCPHARDVGLAVGSDPDLVRDIVGAVKKATNKPVFAKLSPNVRDIVEVGKAAEEGKADGVVAINTLKGMKIDIFAKKPILSNVSGGVSGEGIKPVAVKCVWDLYEELSIPVIGSGGVTSWKDVIEFILAGAKAVQIGSALYYSNRIFYSLEESLIAYTRMTGEKLEDIVGLAHRA</sequence>
<name>A0A0A7GCQ5_GEOAI</name>
<feature type="binding site" evidence="12">
    <location>
        <begin position="187"/>
        <end position="188"/>
    </location>
    <ligand>
        <name>substrate</name>
    </ligand>
</feature>
<dbReference type="EMBL" id="CP009552">
    <property type="protein sequence ID" value="AIY89810.1"/>
    <property type="molecule type" value="Genomic_DNA"/>
</dbReference>
<dbReference type="eggNOG" id="arCOG00603">
    <property type="taxonomic scope" value="Archaea"/>
</dbReference>
<dbReference type="InterPro" id="IPR049622">
    <property type="entry name" value="Dihydroorotate_DH_I"/>
</dbReference>
<dbReference type="PANTHER" id="PTHR43073:SF2">
    <property type="entry name" value="DIHYDROPYRIMIDINE DEHYDROGENASE [NADP(+)]"/>
    <property type="match status" value="1"/>
</dbReference>
<evidence type="ECO:0000313" key="14">
    <source>
        <dbReference type="EMBL" id="AIY89810.1"/>
    </source>
</evidence>
<dbReference type="Gene3D" id="3.20.20.70">
    <property type="entry name" value="Aldolase class I"/>
    <property type="match status" value="1"/>
</dbReference>
<dbReference type="GO" id="GO:0002058">
    <property type="term" value="F:uracil binding"/>
    <property type="evidence" value="ECO:0007669"/>
    <property type="project" value="TreeGrafter"/>
</dbReference>
<comment type="catalytic activity">
    <reaction evidence="12">
        <text>(S)-dihydroorotate + A = orotate + AH2</text>
        <dbReference type="Rhea" id="RHEA:18073"/>
        <dbReference type="ChEBI" id="CHEBI:13193"/>
        <dbReference type="ChEBI" id="CHEBI:17499"/>
        <dbReference type="ChEBI" id="CHEBI:30839"/>
        <dbReference type="ChEBI" id="CHEBI:30864"/>
    </reaction>
</comment>
<dbReference type="NCBIfam" id="NF005574">
    <property type="entry name" value="PRK07259.1"/>
    <property type="match status" value="1"/>
</dbReference>
<dbReference type="GO" id="GO:0044205">
    <property type="term" value="P:'de novo' UMP biosynthetic process"/>
    <property type="evidence" value="ECO:0007669"/>
    <property type="project" value="UniProtKB-UniRule"/>
</dbReference>
<keyword evidence="9 12" id="KW-0665">Pyrimidine biosynthesis</keyword>
<feature type="binding site" evidence="12">
    <location>
        <position position="122"/>
    </location>
    <ligand>
        <name>FMN</name>
        <dbReference type="ChEBI" id="CHEBI:58210"/>
    </ligand>
</feature>
<dbReference type="Pfam" id="PF01180">
    <property type="entry name" value="DHO_dh"/>
    <property type="match status" value="1"/>
</dbReference>
<dbReference type="CDD" id="cd04740">
    <property type="entry name" value="DHOD_1B_like"/>
    <property type="match status" value="1"/>
</dbReference>
<dbReference type="InterPro" id="IPR012135">
    <property type="entry name" value="Dihydroorotate_DH_1_2"/>
</dbReference>